<organism evidence="1">
    <name type="scientific">hydrothermal vent metagenome</name>
    <dbReference type="NCBI Taxonomy" id="652676"/>
    <lineage>
        <taxon>unclassified sequences</taxon>
        <taxon>metagenomes</taxon>
        <taxon>ecological metagenomes</taxon>
    </lineage>
</organism>
<dbReference type="EMBL" id="UOEA01000104">
    <property type="protein sequence ID" value="VAV85862.1"/>
    <property type="molecule type" value="Genomic_DNA"/>
</dbReference>
<reference evidence="1" key="1">
    <citation type="submission" date="2018-06" db="EMBL/GenBank/DDBJ databases">
        <authorList>
            <person name="Zhirakovskaya E."/>
        </authorList>
    </citation>
    <scope>NUCLEOTIDE SEQUENCE</scope>
</reference>
<dbReference type="Pfam" id="PF12686">
    <property type="entry name" value="DUF3800"/>
    <property type="match status" value="1"/>
</dbReference>
<name>A0A3B0R002_9ZZZZ</name>
<evidence type="ECO:0000313" key="1">
    <source>
        <dbReference type="EMBL" id="VAV85862.1"/>
    </source>
</evidence>
<dbReference type="AlphaFoldDB" id="A0A3B0R002"/>
<accession>A0A3B0R002</accession>
<gene>
    <name evidence="1" type="ORF">MNBD_DELTA01-917</name>
</gene>
<proteinExistence type="predicted"/>
<protein>
    <recommendedName>
        <fullName evidence="2">DUF3800 domain-containing protein</fullName>
    </recommendedName>
</protein>
<dbReference type="InterPro" id="IPR024524">
    <property type="entry name" value="DUF3800"/>
</dbReference>
<evidence type="ECO:0008006" key="2">
    <source>
        <dbReference type="Google" id="ProtNLM"/>
    </source>
</evidence>
<sequence>MLYLYLDESGDLGFDFFAKKPSSFFTITILAVKGVENNRALLKAVKKTVRSKLPRKQVELKGTKDSIRAKKYFYEQVSAIPFGIYSISLNKRRVYDDLAKQKDKVYNFVAKNVLDRIPVEDASARVEVIIDKSKSKKEIMEFNKYIISNVRGRIDPQVPLDIYHRRSHENKGLQAVDSFSWGLFRKYERKDREWYDIFKGKVKYDSVYLPEK</sequence>